<evidence type="ECO:0000259" key="1">
    <source>
        <dbReference type="Pfam" id="PF13966"/>
    </source>
</evidence>
<dbReference type="AlphaFoldDB" id="A0A7J6DYQ0"/>
<evidence type="ECO:0000313" key="2">
    <source>
        <dbReference type="EMBL" id="KAF4351186.1"/>
    </source>
</evidence>
<gene>
    <name evidence="2" type="ORF">G4B88_005548</name>
</gene>
<dbReference type="EMBL" id="JAATIQ010000566">
    <property type="protein sequence ID" value="KAF4351186.1"/>
    <property type="molecule type" value="Genomic_DNA"/>
</dbReference>
<dbReference type="Proteomes" id="UP000583929">
    <property type="component" value="Unassembled WGS sequence"/>
</dbReference>
<reference evidence="2 3" key="1">
    <citation type="journal article" date="2020" name="bioRxiv">
        <title>Sequence and annotation of 42 cannabis genomes reveals extensive copy number variation in cannabinoid synthesis and pathogen resistance genes.</title>
        <authorList>
            <person name="Mckernan K.J."/>
            <person name="Helbert Y."/>
            <person name="Kane L.T."/>
            <person name="Ebling H."/>
            <person name="Zhang L."/>
            <person name="Liu B."/>
            <person name="Eaton Z."/>
            <person name="Mclaughlin S."/>
            <person name="Kingan S."/>
            <person name="Baybayan P."/>
            <person name="Concepcion G."/>
            <person name="Jordan M."/>
            <person name="Riva A."/>
            <person name="Barbazuk W."/>
            <person name="Harkins T."/>
        </authorList>
    </citation>
    <scope>NUCLEOTIDE SEQUENCE [LARGE SCALE GENOMIC DNA]</scope>
    <source>
        <strain evidence="3">cv. Jamaican Lion 4</strain>
        <tissue evidence="2">Leaf</tissue>
    </source>
</reference>
<protein>
    <recommendedName>
        <fullName evidence="1">Reverse transcriptase zinc-binding domain-containing protein</fullName>
    </recommendedName>
</protein>
<evidence type="ECO:0000313" key="3">
    <source>
        <dbReference type="Proteomes" id="UP000583929"/>
    </source>
</evidence>
<feature type="domain" description="Reverse transcriptase zinc-binding" evidence="1">
    <location>
        <begin position="129"/>
        <end position="199"/>
    </location>
</feature>
<accession>A0A7J6DYQ0</accession>
<dbReference type="Pfam" id="PF13966">
    <property type="entry name" value="zf-RVT"/>
    <property type="match status" value="1"/>
</dbReference>
<comment type="caution">
    <text evidence="2">The sequence shown here is derived from an EMBL/GenBank/DDBJ whole genome shotgun (WGS) entry which is preliminary data.</text>
</comment>
<sequence length="339" mass="38647">MSLGILYIWKVKGFLLWGRQLLKRGLVWKIDSGNSIPLSASNWIHGISSPTILHPIDPSLSFVSFFINSDNTWIVPRLKHYLPLYQISKILQIPLHYNPAPADTLIWGFHHSPFANANIHSSSSSNPNPFEKWWKTLWTLPIPPKIKHFSWKAFNRILSCALNLFHKKVLPQPSCSSCSTNIESVSHALIDCTRARHIWKHSKFKNFHNDHRSYDIKDYYLQALQLISKEDLPHFGLAVFLRLALIALLIQQKSSSQEPPPPSSQRPKLFTMASLGSQRLMALGRITRPFQALFLRPGTPSPTSPGFSFLPLPRQLNTSAHSLAKQAIRMREDDHDDST</sequence>
<organism evidence="2 3">
    <name type="scientific">Cannabis sativa</name>
    <name type="common">Hemp</name>
    <name type="synonym">Marijuana</name>
    <dbReference type="NCBI Taxonomy" id="3483"/>
    <lineage>
        <taxon>Eukaryota</taxon>
        <taxon>Viridiplantae</taxon>
        <taxon>Streptophyta</taxon>
        <taxon>Embryophyta</taxon>
        <taxon>Tracheophyta</taxon>
        <taxon>Spermatophyta</taxon>
        <taxon>Magnoliopsida</taxon>
        <taxon>eudicotyledons</taxon>
        <taxon>Gunneridae</taxon>
        <taxon>Pentapetalae</taxon>
        <taxon>rosids</taxon>
        <taxon>fabids</taxon>
        <taxon>Rosales</taxon>
        <taxon>Cannabaceae</taxon>
        <taxon>Cannabis</taxon>
    </lineage>
</organism>
<keyword evidence="3" id="KW-1185">Reference proteome</keyword>
<proteinExistence type="predicted"/>
<dbReference type="InterPro" id="IPR026960">
    <property type="entry name" value="RVT-Znf"/>
</dbReference>
<name>A0A7J6DYQ0_CANSA</name>